<evidence type="ECO:0000259" key="4">
    <source>
        <dbReference type="Pfam" id="PF03717"/>
    </source>
</evidence>
<evidence type="ECO:0000259" key="3">
    <source>
        <dbReference type="Pfam" id="PF00905"/>
    </source>
</evidence>
<keyword evidence="2" id="KW-0472">Membrane</keyword>
<dbReference type="AlphaFoldDB" id="A0A2H0NEF4"/>
<evidence type="ECO:0000256" key="2">
    <source>
        <dbReference type="ARBA" id="ARBA00023136"/>
    </source>
</evidence>
<evidence type="ECO:0000313" key="5">
    <source>
        <dbReference type="EMBL" id="PIR07244.1"/>
    </source>
</evidence>
<evidence type="ECO:0000256" key="1">
    <source>
        <dbReference type="ARBA" id="ARBA00004370"/>
    </source>
</evidence>
<feature type="domain" description="Penicillin-binding protein transpeptidase" evidence="3">
    <location>
        <begin position="219"/>
        <end position="513"/>
    </location>
</feature>
<dbReference type="Gene3D" id="3.30.450.330">
    <property type="match status" value="1"/>
</dbReference>
<organism evidence="5 6">
    <name type="scientific">Candidatus Jorgensenbacteria bacterium CG11_big_fil_rev_8_21_14_0_20_38_23</name>
    <dbReference type="NCBI Taxonomy" id="1974594"/>
    <lineage>
        <taxon>Bacteria</taxon>
        <taxon>Candidatus Joergenseniibacteriota</taxon>
    </lineage>
</organism>
<dbReference type="PANTHER" id="PTHR30627:SF1">
    <property type="entry name" value="PEPTIDOGLYCAN D,D-TRANSPEPTIDASE FTSI"/>
    <property type="match status" value="1"/>
</dbReference>
<dbReference type="InterPro" id="IPR050515">
    <property type="entry name" value="Beta-lactam/transpept"/>
</dbReference>
<dbReference type="InterPro" id="IPR012338">
    <property type="entry name" value="Beta-lactam/transpept-like"/>
</dbReference>
<comment type="subcellular location">
    <subcellularLocation>
        <location evidence="1">Membrane</location>
    </subcellularLocation>
</comment>
<dbReference type="EMBL" id="PCWR01000038">
    <property type="protein sequence ID" value="PIR07244.1"/>
    <property type="molecule type" value="Genomic_DNA"/>
</dbReference>
<dbReference type="Gene3D" id="3.40.710.10">
    <property type="entry name" value="DD-peptidase/beta-lactamase superfamily"/>
    <property type="match status" value="1"/>
</dbReference>
<comment type="caution">
    <text evidence="5">The sequence shown here is derived from an EMBL/GenBank/DDBJ whole genome shotgun (WGS) entry which is preliminary data.</text>
</comment>
<dbReference type="GO" id="GO:0005886">
    <property type="term" value="C:plasma membrane"/>
    <property type="evidence" value="ECO:0007669"/>
    <property type="project" value="TreeGrafter"/>
</dbReference>
<dbReference type="SUPFAM" id="SSF56601">
    <property type="entry name" value="beta-lactamase/transpeptidase-like"/>
    <property type="match status" value="1"/>
</dbReference>
<dbReference type="SUPFAM" id="SSF56519">
    <property type="entry name" value="Penicillin binding protein dimerisation domain"/>
    <property type="match status" value="1"/>
</dbReference>
<sequence>MKFRFFILFGFFLILYSLLGFNLYTLQIEKGESYLKKVQARNEFLADLELKRGQIFFLDRNQNDISVALNKNYPLLYAVPKEIQNPEQTAVLLVPLIGGEEKKLAAIFSDHQSLYRLLADKLSPDLINNLEKIGPLQGIYIDTQPYRFYPFQNLASQVLGFFGINDKNSKPTGIYGLEEFYNNVLSQEKNLYLTIDRSLQVQSENVLNGLIQKFDAVGGTIIIEEPKTGKILALTNKPDFDPNEYSSSSIKNFLNPAIHYLYEPGSVLKPLTMAAGIDLEVLTPTTTYVDAGRVTLNGKTIENWNHKAYGKITITEVIEQSVNTGAVFAEQKIGNSQFYNYLKKFGLDKITNIDLPKEAVGNLKNLSRKEARAIDFATASFGQGIAVTPMELISAFSAIANGGVLMRPFLNRDLNPQIVDRVIKPETSRLVIEMMESAVNKAQVAAIPGYRIAGKTGTAQIPDFQKGGYTEEYIHTYVGFAPISDPRFIVLVKLDKPNSNLAAQSVVPAFRDLAQFIFNYYNIPPDKL</sequence>
<dbReference type="Pfam" id="PF00905">
    <property type="entry name" value="Transpeptidase"/>
    <property type="match status" value="1"/>
</dbReference>
<dbReference type="GO" id="GO:0071555">
    <property type="term" value="P:cell wall organization"/>
    <property type="evidence" value="ECO:0007669"/>
    <property type="project" value="TreeGrafter"/>
</dbReference>
<evidence type="ECO:0000313" key="6">
    <source>
        <dbReference type="Proteomes" id="UP000228867"/>
    </source>
</evidence>
<protein>
    <submittedName>
        <fullName evidence="5">Uncharacterized protein</fullName>
    </submittedName>
</protein>
<dbReference type="Proteomes" id="UP000228867">
    <property type="component" value="Unassembled WGS sequence"/>
</dbReference>
<accession>A0A2H0NEF4</accession>
<reference evidence="5 6" key="1">
    <citation type="submission" date="2017-09" db="EMBL/GenBank/DDBJ databases">
        <title>Depth-based differentiation of microbial function through sediment-hosted aquifers and enrichment of novel symbionts in the deep terrestrial subsurface.</title>
        <authorList>
            <person name="Probst A.J."/>
            <person name="Ladd B."/>
            <person name="Jarett J.K."/>
            <person name="Geller-Mcgrath D.E."/>
            <person name="Sieber C.M."/>
            <person name="Emerson J.B."/>
            <person name="Anantharaman K."/>
            <person name="Thomas B.C."/>
            <person name="Malmstrom R."/>
            <person name="Stieglmeier M."/>
            <person name="Klingl A."/>
            <person name="Woyke T."/>
            <person name="Ryan C.M."/>
            <person name="Banfield J.F."/>
        </authorList>
    </citation>
    <scope>NUCLEOTIDE SEQUENCE [LARGE SCALE GENOMIC DNA]</scope>
    <source>
        <strain evidence="5">CG11_big_fil_rev_8_21_14_0_20_38_23</strain>
    </source>
</reference>
<dbReference type="GO" id="GO:0008658">
    <property type="term" value="F:penicillin binding"/>
    <property type="evidence" value="ECO:0007669"/>
    <property type="project" value="InterPro"/>
</dbReference>
<dbReference type="Gene3D" id="3.90.1310.10">
    <property type="entry name" value="Penicillin-binding protein 2a (Domain 2)"/>
    <property type="match status" value="1"/>
</dbReference>
<dbReference type="PANTHER" id="PTHR30627">
    <property type="entry name" value="PEPTIDOGLYCAN D,D-TRANSPEPTIDASE"/>
    <property type="match status" value="1"/>
</dbReference>
<name>A0A2H0NEF4_9BACT</name>
<proteinExistence type="predicted"/>
<dbReference type="InterPro" id="IPR001460">
    <property type="entry name" value="PCN-bd_Tpept"/>
</dbReference>
<dbReference type="InterPro" id="IPR005311">
    <property type="entry name" value="PBP_dimer"/>
</dbReference>
<gene>
    <name evidence="5" type="ORF">COV54_01655</name>
</gene>
<feature type="domain" description="Penicillin-binding protein dimerisation" evidence="4">
    <location>
        <begin position="51"/>
        <end position="187"/>
    </location>
</feature>
<dbReference type="Pfam" id="PF03717">
    <property type="entry name" value="PBP_dimer"/>
    <property type="match status" value="1"/>
</dbReference>
<dbReference type="InterPro" id="IPR036138">
    <property type="entry name" value="PBP_dimer_sf"/>
</dbReference>